<keyword evidence="3" id="KW-1185">Reference proteome</keyword>
<organism evidence="2 3">
    <name type="scientific">Glarea lozoyensis (strain ATCC 74030 / MF5533)</name>
    <dbReference type="NCBI Taxonomy" id="1104152"/>
    <lineage>
        <taxon>Eukaryota</taxon>
        <taxon>Fungi</taxon>
        <taxon>Dikarya</taxon>
        <taxon>Ascomycota</taxon>
        <taxon>Pezizomycotina</taxon>
        <taxon>Leotiomycetes</taxon>
        <taxon>Helotiales</taxon>
        <taxon>Helotiaceae</taxon>
        <taxon>Glarea</taxon>
    </lineage>
</organism>
<evidence type="ECO:0000313" key="3">
    <source>
        <dbReference type="Proteomes" id="UP000005446"/>
    </source>
</evidence>
<name>H0EDE0_GLAL7</name>
<dbReference type="HOGENOM" id="CLU_2469282_0_0_1"/>
<dbReference type="Proteomes" id="UP000005446">
    <property type="component" value="Unassembled WGS sequence"/>
</dbReference>
<evidence type="ECO:0000256" key="1">
    <source>
        <dbReference type="SAM" id="Phobius"/>
    </source>
</evidence>
<dbReference type="InParanoid" id="H0EDE0"/>
<proteinExistence type="predicted"/>
<accession>H0EDE0</accession>
<keyword evidence="1" id="KW-1133">Transmembrane helix</keyword>
<keyword evidence="1" id="KW-0472">Membrane</keyword>
<dbReference type="OrthoDB" id="10262656at2759"/>
<sequence>MVSEIIKEKKFQSRAFLILPMTANIGVIIGPMLGGLTSDPVAAYPGLFGGVKWLEKYPYSPPNILSAMILAAASLAVWLGMEEHMVSN</sequence>
<feature type="transmembrane region" description="Helical" evidence="1">
    <location>
        <begin position="15"/>
        <end position="34"/>
    </location>
</feature>
<dbReference type="EMBL" id="AGUE01000007">
    <property type="protein sequence ID" value="EHL03503.1"/>
    <property type="molecule type" value="Genomic_DNA"/>
</dbReference>
<keyword evidence="1" id="KW-0812">Transmembrane</keyword>
<dbReference type="AlphaFoldDB" id="H0EDE0"/>
<reference evidence="2 3" key="1">
    <citation type="journal article" date="2012" name="Eukaryot. Cell">
        <title>Genome sequence of the fungus Glarea lozoyensis: the first genome sequence of a species from the Helotiaceae family.</title>
        <authorList>
            <person name="Youssar L."/>
            <person name="Gruening B.A."/>
            <person name="Erxleben A."/>
            <person name="Guenther S."/>
            <person name="Huettel W."/>
        </authorList>
    </citation>
    <scope>NUCLEOTIDE SEQUENCE [LARGE SCALE GENOMIC DNA]</scope>
    <source>
        <strain evidence="3">ATCC 74030 / MF5533</strain>
    </source>
</reference>
<dbReference type="InterPro" id="IPR036259">
    <property type="entry name" value="MFS_trans_sf"/>
</dbReference>
<comment type="caution">
    <text evidence="2">The sequence shown here is derived from an EMBL/GenBank/DDBJ whole genome shotgun (WGS) entry which is preliminary data.</text>
</comment>
<evidence type="ECO:0000313" key="2">
    <source>
        <dbReference type="EMBL" id="EHL03503.1"/>
    </source>
</evidence>
<feature type="transmembrane region" description="Helical" evidence="1">
    <location>
        <begin position="64"/>
        <end position="81"/>
    </location>
</feature>
<protein>
    <submittedName>
        <fullName evidence="2">Putative Uncharacterized membrane protein</fullName>
    </submittedName>
</protein>
<dbReference type="SUPFAM" id="SSF103473">
    <property type="entry name" value="MFS general substrate transporter"/>
    <property type="match status" value="1"/>
</dbReference>
<gene>
    <name evidence="2" type="ORF">M7I_0448</name>
</gene>